<feature type="region of interest" description="Disordered" evidence="1">
    <location>
        <begin position="251"/>
        <end position="272"/>
    </location>
</feature>
<dbReference type="AlphaFoldDB" id="A0A6M8B919"/>
<sequence>MPPKPRALNQLQDRFCAEYVEDFDNIEAARRAGYRHNSDADLVRIAGGLLGNVNVQQRIAELVLERSPLTEQQKWVARHYLQGGCTQTDAYRKAGYRGDADSLAAAASRLFARPVFKRYLRDLQRSLMLRYQVDHDWVLERAKEWVESSNVDITEVADVQSDGTLTLKDLKKLPRYKVLGIKEISCNTSYSEEGEARVSLKIKLHERNNTALSLIARHIGFTSDYNAALNTLHKYGYDVQENEDGSIYARPFDLEEPEKADAEPDDEVEAED</sequence>
<protein>
    <recommendedName>
        <fullName evidence="4">Terminase small subunit</fullName>
    </recommendedName>
</protein>
<dbReference type="Pfam" id="PF03592">
    <property type="entry name" value="Terminase_2"/>
    <property type="match status" value="2"/>
</dbReference>
<accession>A0A6M8B919</accession>
<evidence type="ECO:0000256" key="1">
    <source>
        <dbReference type="SAM" id="MobiDB-lite"/>
    </source>
</evidence>
<reference evidence="2 3" key="1">
    <citation type="submission" date="2020-05" db="EMBL/GenBank/DDBJ databases">
        <title>Complete genome sequence of of a novel Thermoleptolyngbya strain isolated from hot springs of Ganzi, Sichuan China.</title>
        <authorList>
            <person name="Tang J."/>
            <person name="Daroch M."/>
            <person name="Li L."/>
            <person name="Waleron K."/>
            <person name="Waleron M."/>
            <person name="Waleron M."/>
        </authorList>
    </citation>
    <scope>NUCLEOTIDE SEQUENCE [LARGE SCALE GENOMIC DNA]</scope>
    <source>
        <strain evidence="2 3">PKUAC-SCTA183</strain>
    </source>
</reference>
<evidence type="ECO:0000313" key="3">
    <source>
        <dbReference type="Proteomes" id="UP000505210"/>
    </source>
</evidence>
<dbReference type="InterPro" id="IPR005335">
    <property type="entry name" value="Terminase_ssu"/>
</dbReference>
<evidence type="ECO:0008006" key="4">
    <source>
        <dbReference type="Google" id="ProtNLM"/>
    </source>
</evidence>
<gene>
    <name evidence="2" type="ORF">HPC62_16195</name>
</gene>
<name>A0A6M8B919_9CYAN</name>
<dbReference type="Proteomes" id="UP000505210">
    <property type="component" value="Chromosome"/>
</dbReference>
<dbReference type="RefSeq" id="WP_172357354.1">
    <property type="nucleotide sequence ID" value="NZ_CP053661.1"/>
</dbReference>
<dbReference type="GO" id="GO:0051276">
    <property type="term" value="P:chromosome organization"/>
    <property type="evidence" value="ECO:0007669"/>
    <property type="project" value="InterPro"/>
</dbReference>
<dbReference type="InterPro" id="IPR038713">
    <property type="entry name" value="Terminase_Gp1_N_sf"/>
</dbReference>
<dbReference type="Gene3D" id="1.10.10.1400">
    <property type="entry name" value="Terminase, small subunit, N-terminal DNA-binding domain, HTH motif"/>
    <property type="match status" value="2"/>
</dbReference>
<feature type="compositionally biased region" description="Acidic residues" evidence="1">
    <location>
        <begin position="263"/>
        <end position="272"/>
    </location>
</feature>
<dbReference type="KEGG" id="theu:HPC62_16195"/>
<organism evidence="2 3">
    <name type="scientific">Thermoleptolyngbya sichuanensis A183</name>
    <dbReference type="NCBI Taxonomy" id="2737172"/>
    <lineage>
        <taxon>Bacteria</taxon>
        <taxon>Bacillati</taxon>
        <taxon>Cyanobacteriota</taxon>
        <taxon>Cyanophyceae</taxon>
        <taxon>Oculatellales</taxon>
        <taxon>Oculatellaceae</taxon>
        <taxon>Thermoleptolyngbya</taxon>
        <taxon>Thermoleptolyngbya sichuanensis</taxon>
    </lineage>
</organism>
<keyword evidence="3" id="KW-1185">Reference proteome</keyword>
<evidence type="ECO:0000313" key="2">
    <source>
        <dbReference type="EMBL" id="QKD83534.1"/>
    </source>
</evidence>
<dbReference type="EMBL" id="CP053661">
    <property type="protein sequence ID" value="QKD83534.1"/>
    <property type="molecule type" value="Genomic_DNA"/>
</dbReference>
<proteinExistence type="predicted"/>